<dbReference type="InterPro" id="IPR027417">
    <property type="entry name" value="P-loop_NTPase"/>
</dbReference>
<keyword evidence="3" id="KW-1185">Reference proteome</keyword>
<dbReference type="EMBL" id="JAPFFF010000005">
    <property type="protein sequence ID" value="KAK8888882.1"/>
    <property type="molecule type" value="Genomic_DNA"/>
</dbReference>
<organism evidence="2 3">
    <name type="scientific">Tritrichomonas musculus</name>
    <dbReference type="NCBI Taxonomy" id="1915356"/>
    <lineage>
        <taxon>Eukaryota</taxon>
        <taxon>Metamonada</taxon>
        <taxon>Parabasalia</taxon>
        <taxon>Tritrichomonadida</taxon>
        <taxon>Tritrichomonadidae</taxon>
        <taxon>Tritrichomonas</taxon>
    </lineage>
</organism>
<dbReference type="Gene3D" id="3.40.50.300">
    <property type="entry name" value="P-loop containing nucleotide triphosphate hydrolases"/>
    <property type="match status" value="1"/>
</dbReference>
<evidence type="ECO:0000259" key="1">
    <source>
        <dbReference type="Pfam" id="PF04851"/>
    </source>
</evidence>
<dbReference type="InterPro" id="IPR006935">
    <property type="entry name" value="Helicase/UvrB_N"/>
</dbReference>
<comment type="caution">
    <text evidence="2">The sequence shown here is derived from an EMBL/GenBank/DDBJ whole genome shotgun (WGS) entry which is preliminary data.</text>
</comment>
<gene>
    <name evidence="2" type="ORF">M9Y10_033622</name>
</gene>
<dbReference type="SUPFAM" id="SSF52540">
    <property type="entry name" value="P-loop containing nucleoside triphosphate hydrolases"/>
    <property type="match status" value="1"/>
</dbReference>
<accession>A0ABR2KDB7</accession>
<protein>
    <recommendedName>
        <fullName evidence="1">Helicase/UvrB N-terminal domain-containing protein</fullName>
    </recommendedName>
</protein>
<evidence type="ECO:0000313" key="2">
    <source>
        <dbReference type="EMBL" id="KAK8888882.1"/>
    </source>
</evidence>
<reference evidence="2 3" key="1">
    <citation type="submission" date="2024-04" db="EMBL/GenBank/DDBJ databases">
        <title>Tritrichomonas musculus Genome.</title>
        <authorList>
            <person name="Alves-Ferreira E."/>
            <person name="Grigg M."/>
            <person name="Lorenzi H."/>
            <person name="Galac M."/>
        </authorList>
    </citation>
    <scope>NUCLEOTIDE SEQUENCE [LARGE SCALE GENOMIC DNA]</scope>
    <source>
        <strain evidence="2 3">EAF2021</strain>
    </source>
</reference>
<sequence>MAQYIDSSLFDTIPTTTCKITTMKPDSKQHEITFDTSKFILNAPIGSGKSTTLMKHIKESKDSNYIIVVPTTNIANDFYNAFDYKEDSIKLCINDGAFKDI</sequence>
<evidence type="ECO:0000313" key="3">
    <source>
        <dbReference type="Proteomes" id="UP001470230"/>
    </source>
</evidence>
<proteinExistence type="predicted"/>
<dbReference type="Proteomes" id="UP001470230">
    <property type="component" value="Unassembled WGS sequence"/>
</dbReference>
<feature type="domain" description="Helicase/UvrB N-terminal" evidence="1">
    <location>
        <begin position="34"/>
        <end position="83"/>
    </location>
</feature>
<name>A0ABR2KDB7_9EUKA</name>
<dbReference type="Pfam" id="PF04851">
    <property type="entry name" value="ResIII"/>
    <property type="match status" value="1"/>
</dbReference>